<evidence type="ECO:0000313" key="2">
    <source>
        <dbReference type="EMBL" id="EAL8903804.1"/>
    </source>
</evidence>
<dbReference type="RefSeq" id="WP_115636258.1">
    <property type="nucleotide sequence ID" value="NZ_JANKIN010000013.1"/>
</dbReference>
<evidence type="ECO:0000256" key="1">
    <source>
        <dbReference type="SAM" id="SignalP"/>
    </source>
</evidence>
<feature type="signal peptide" evidence="1">
    <location>
        <begin position="1"/>
        <end position="21"/>
    </location>
</feature>
<reference evidence="2" key="1">
    <citation type="submission" date="2018-08" db="EMBL/GenBank/DDBJ databases">
        <authorList>
            <consortium name="PulseNet: The National Subtyping Network for Foodborne Disease Surveillance"/>
            <person name="Tarr C.L."/>
            <person name="Trees E."/>
            <person name="Katz L.S."/>
            <person name="Carleton-Romer H.A."/>
            <person name="Stroika S."/>
            <person name="Kucerova Z."/>
            <person name="Roache K.F."/>
            <person name="Sabol A.L."/>
            <person name="Besser J."/>
            <person name="Gerner-Smidt P."/>
        </authorList>
    </citation>
    <scope>NUCLEOTIDE SEQUENCE</scope>
    <source>
        <strain evidence="2">PNUSAC005770</strain>
    </source>
</reference>
<keyword evidence="1" id="KW-0732">Signal</keyword>
<evidence type="ECO:0008006" key="3">
    <source>
        <dbReference type="Google" id="ProtNLM"/>
    </source>
</evidence>
<gene>
    <name evidence="2" type="ORF">D0B03_05710</name>
</gene>
<dbReference type="EMBL" id="AACSBQ010000020">
    <property type="protein sequence ID" value="EAL8903804.1"/>
    <property type="molecule type" value="Genomic_DNA"/>
</dbReference>
<organism evidence="2">
    <name type="scientific">Campylobacter upsaliensis</name>
    <dbReference type="NCBI Taxonomy" id="28080"/>
    <lineage>
        <taxon>Bacteria</taxon>
        <taxon>Pseudomonadati</taxon>
        <taxon>Campylobacterota</taxon>
        <taxon>Epsilonproteobacteria</taxon>
        <taxon>Campylobacterales</taxon>
        <taxon>Campylobacteraceae</taxon>
        <taxon>Campylobacter</taxon>
    </lineage>
</organism>
<comment type="caution">
    <text evidence="2">The sequence shown here is derived from an EMBL/GenBank/DDBJ whole genome shotgun (WGS) entry which is preliminary data.</text>
</comment>
<accession>A0A5L4SGR2</accession>
<protein>
    <recommendedName>
        <fullName evidence="3">Periplasmic protein</fullName>
    </recommendedName>
</protein>
<proteinExistence type="predicted"/>
<feature type="chain" id="PRO_5030132306" description="Periplasmic protein" evidence="1">
    <location>
        <begin position="22"/>
        <end position="112"/>
    </location>
</feature>
<name>A0A5L4SGR2_CAMUP</name>
<sequence>MKKAILILTILSTLTTHQALACGGCRDAHLGGTEANKGKSNYDRGEALIEASIEKLNALIKNETLKSEENSLKENHILVALKKDEALNLKYSSFLLQRQSELLSIIANIEAQ</sequence>
<dbReference type="AlphaFoldDB" id="A0A5L4SGR2"/>